<reference evidence="2" key="2">
    <citation type="submission" date="2020-11" db="EMBL/GenBank/DDBJ databases">
        <title>Whole genome sequencing of Colletotrichum sp.</title>
        <authorList>
            <person name="Li H."/>
        </authorList>
    </citation>
    <scope>NUCLEOTIDE SEQUENCE</scope>
    <source>
        <strain evidence="2">CkLH20</strain>
    </source>
</reference>
<dbReference type="GeneID" id="62165669"/>
<protein>
    <submittedName>
        <fullName evidence="2">C6 transcription factor</fullName>
    </submittedName>
</protein>
<proteinExistence type="predicted"/>
<evidence type="ECO:0000256" key="1">
    <source>
        <dbReference type="ARBA" id="ARBA00023242"/>
    </source>
</evidence>
<dbReference type="Pfam" id="PF11951">
    <property type="entry name" value="Fungal_trans_2"/>
    <property type="match status" value="1"/>
</dbReference>
<dbReference type="PANTHER" id="PTHR47784">
    <property type="entry name" value="STEROL UPTAKE CONTROL PROTEIN 2"/>
    <property type="match status" value="1"/>
</dbReference>
<sequence>MELFHHFQHQTAPTLCFAEVWGPAISIAFKKEYLMTAMLATSARHLSILQPENAVYSEAAMALLSRACASFSAALDAQDGGEKHDALFFTAMLIHYLTWCNLDFLESQTEEDDSQGPDLRRDQLFLLSSGVRVFLHKTRAQGPSSIFANMSSISQCSALENIVEAQGMDSDAIVQAFMERYDAIGAPKPSPPVPVPEQASVVDREAYRAIVSRLSVILALCEYKDANATPPERSDIERYVFSFPLFCVGTFLDMIGAGDARAVLVLYHFYRTSMLIMGDGVPWWAAGRFEVMVRVLGEELERRHVGRFVRGLS</sequence>
<dbReference type="Proteomes" id="UP000781932">
    <property type="component" value="Unassembled WGS sequence"/>
</dbReference>
<gene>
    <name evidence="2" type="ORF">CkaCkLH20_09880</name>
</gene>
<keyword evidence="3" id="KW-1185">Reference proteome</keyword>
<evidence type="ECO:0000313" key="3">
    <source>
        <dbReference type="Proteomes" id="UP000781932"/>
    </source>
</evidence>
<dbReference type="EMBL" id="JAATWM020000036">
    <property type="protein sequence ID" value="KAF9872701.1"/>
    <property type="molecule type" value="Genomic_DNA"/>
</dbReference>
<comment type="caution">
    <text evidence="2">The sequence shown here is derived from an EMBL/GenBank/DDBJ whole genome shotgun (WGS) entry which is preliminary data.</text>
</comment>
<dbReference type="RefSeq" id="XP_038742162.1">
    <property type="nucleotide sequence ID" value="XM_038892595.1"/>
</dbReference>
<dbReference type="PANTHER" id="PTHR47784:SF9">
    <property type="entry name" value="ZN(II)2CYS6 TRANSCRIPTION FACTOR (EUROFUNG)"/>
    <property type="match status" value="1"/>
</dbReference>
<dbReference type="AlphaFoldDB" id="A0A9P6LGZ3"/>
<dbReference type="InterPro" id="IPR053157">
    <property type="entry name" value="Sterol_Uptake_Regulator"/>
</dbReference>
<accession>A0A9P6LGZ3</accession>
<evidence type="ECO:0000313" key="2">
    <source>
        <dbReference type="EMBL" id="KAF9872701.1"/>
    </source>
</evidence>
<organism evidence="2 3">
    <name type="scientific">Colletotrichum karsti</name>
    <dbReference type="NCBI Taxonomy" id="1095194"/>
    <lineage>
        <taxon>Eukaryota</taxon>
        <taxon>Fungi</taxon>
        <taxon>Dikarya</taxon>
        <taxon>Ascomycota</taxon>
        <taxon>Pezizomycotina</taxon>
        <taxon>Sordariomycetes</taxon>
        <taxon>Hypocreomycetidae</taxon>
        <taxon>Glomerellales</taxon>
        <taxon>Glomerellaceae</taxon>
        <taxon>Colletotrichum</taxon>
        <taxon>Colletotrichum boninense species complex</taxon>
    </lineage>
</organism>
<reference evidence="2" key="1">
    <citation type="submission" date="2020-03" db="EMBL/GenBank/DDBJ databases">
        <authorList>
            <person name="He L."/>
        </authorList>
    </citation>
    <scope>NUCLEOTIDE SEQUENCE</scope>
    <source>
        <strain evidence="2">CkLH20</strain>
    </source>
</reference>
<dbReference type="InterPro" id="IPR021858">
    <property type="entry name" value="Fun_TF"/>
</dbReference>
<name>A0A9P6LGZ3_9PEZI</name>
<dbReference type="OrthoDB" id="416217at2759"/>
<dbReference type="GO" id="GO:0001228">
    <property type="term" value="F:DNA-binding transcription activator activity, RNA polymerase II-specific"/>
    <property type="evidence" value="ECO:0007669"/>
    <property type="project" value="TreeGrafter"/>
</dbReference>
<keyword evidence="1" id="KW-0539">Nucleus</keyword>